<dbReference type="Proteomes" id="UP000011715">
    <property type="component" value="Unassembled WGS sequence"/>
</dbReference>
<evidence type="ECO:0000256" key="1">
    <source>
        <dbReference type="SAM" id="MobiDB-lite"/>
    </source>
</evidence>
<dbReference type="OrthoDB" id="5241752at2759"/>
<reference evidence="2" key="1">
    <citation type="submission" date="2010-05" db="EMBL/GenBank/DDBJ databases">
        <title>The Genome Sequence of Magnaporthe poae strain ATCC 64411.</title>
        <authorList>
            <consortium name="The Broad Institute Genome Sequencing Platform"/>
            <consortium name="Broad Institute Genome Sequencing Center for Infectious Disease"/>
            <person name="Ma L.-J."/>
            <person name="Dead R."/>
            <person name="Young S."/>
            <person name="Zeng Q."/>
            <person name="Koehrsen M."/>
            <person name="Alvarado L."/>
            <person name="Berlin A."/>
            <person name="Chapman S.B."/>
            <person name="Chen Z."/>
            <person name="Freedman E."/>
            <person name="Gellesch M."/>
            <person name="Goldberg J."/>
            <person name="Griggs A."/>
            <person name="Gujja S."/>
            <person name="Heilman E.R."/>
            <person name="Heiman D."/>
            <person name="Hepburn T."/>
            <person name="Howarth C."/>
            <person name="Jen D."/>
            <person name="Larson L."/>
            <person name="Mehta T."/>
            <person name="Neiman D."/>
            <person name="Pearson M."/>
            <person name="Roberts A."/>
            <person name="Saif S."/>
            <person name="Shea T."/>
            <person name="Shenoy N."/>
            <person name="Sisk P."/>
            <person name="Stolte C."/>
            <person name="Sykes S."/>
            <person name="Walk T."/>
            <person name="White J."/>
            <person name="Yandava C."/>
            <person name="Haas B."/>
            <person name="Nusbaum C."/>
            <person name="Birren B."/>
        </authorList>
    </citation>
    <scope>NUCLEOTIDE SEQUENCE</scope>
    <source>
        <strain evidence="2">ATCC 64411</strain>
    </source>
</reference>
<reference evidence="3" key="4">
    <citation type="journal article" date="2015" name="G3 (Bethesda)">
        <title>Genome sequences of three phytopathogenic species of the Magnaporthaceae family of fungi.</title>
        <authorList>
            <person name="Okagaki L.H."/>
            <person name="Nunes C.C."/>
            <person name="Sailsbery J."/>
            <person name="Clay B."/>
            <person name="Brown D."/>
            <person name="John T."/>
            <person name="Oh Y."/>
            <person name="Young N."/>
            <person name="Fitzgerald M."/>
            <person name="Haas B.J."/>
            <person name="Zeng Q."/>
            <person name="Young S."/>
            <person name="Adiconis X."/>
            <person name="Fan L."/>
            <person name="Levin J.Z."/>
            <person name="Mitchell T.K."/>
            <person name="Okubara P.A."/>
            <person name="Farman M.L."/>
            <person name="Kohn L.M."/>
            <person name="Birren B."/>
            <person name="Ma L.-J."/>
            <person name="Dean R.A."/>
        </authorList>
    </citation>
    <scope>NUCLEOTIDE SEQUENCE</scope>
    <source>
        <strain evidence="3">ATCC 64411 / 73-15</strain>
    </source>
</reference>
<dbReference type="InterPro" id="IPR022190">
    <property type="entry name" value="DUF3716"/>
</dbReference>
<reference evidence="3" key="5">
    <citation type="submission" date="2015-06" db="UniProtKB">
        <authorList>
            <consortium name="EnsemblFungi"/>
        </authorList>
    </citation>
    <scope>IDENTIFICATION</scope>
    <source>
        <strain evidence="3">ATCC 64411</strain>
    </source>
</reference>
<proteinExistence type="predicted"/>
<dbReference type="STRING" id="644358.A0A0C4DPQ4"/>
<evidence type="ECO:0000313" key="2">
    <source>
        <dbReference type="EMBL" id="KLU82756.1"/>
    </source>
</evidence>
<name>A0A0C4DPQ4_MAGP6</name>
<feature type="compositionally biased region" description="Basic and acidic residues" evidence="1">
    <location>
        <begin position="173"/>
        <end position="185"/>
    </location>
</feature>
<gene>
    <name evidence="2" type="ORF">MAPG_01825</name>
</gene>
<sequence>MSVITALGQIAVREDESRTRWLLLPTGTAANRAFLSRLAINDEERRLLAMPSRDIEVRMDGNLGRGEAAVMDMVARIVRRESYFRAVLIHSRGQPAASRCANRCASLNSVPRFLECVRIPGFQGGACSSCIWQSHGSRCAHTRLPPPADNDEDDDDDEDDEDDEDDDDDGSEDDRARVPVSRRIDNAGLAGSSPSRAITLF</sequence>
<protein>
    <submittedName>
        <fullName evidence="2 3">Uncharacterized protein</fullName>
    </submittedName>
</protein>
<accession>A0A0C4DPQ4</accession>
<dbReference type="VEuPathDB" id="FungiDB:MAPG_01825"/>
<feature type="compositionally biased region" description="Acidic residues" evidence="1">
    <location>
        <begin position="149"/>
        <end position="172"/>
    </location>
</feature>
<reference evidence="4" key="2">
    <citation type="submission" date="2010-05" db="EMBL/GenBank/DDBJ databases">
        <title>The genome sequence of Magnaporthe poae strain ATCC 64411.</title>
        <authorList>
            <person name="Ma L.-J."/>
            <person name="Dead R."/>
            <person name="Young S."/>
            <person name="Zeng Q."/>
            <person name="Koehrsen M."/>
            <person name="Alvarado L."/>
            <person name="Berlin A."/>
            <person name="Chapman S.B."/>
            <person name="Chen Z."/>
            <person name="Freedman E."/>
            <person name="Gellesch M."/>
            <person name="Goldberg J."/>
            <person name="Griggs A."/>
            <person name="Gujja S."/>
            <person name="Heilman E.R."/>
            <person name="Heiman D."/>
            <person name="Hepburn T."/>
            <person name="Howarth C."/>
            <person name="Jen D."/>
            <person name="Larson L."/>
            <person name="Mehta T."/>
            <person name="Neiman D."/>
            <person name="Pearson M."/>
            <person name="Roberts A."/>
            <person name="Saif S."/>
            <person name="Shea T."/>
            <person name="Shenoy N."/>
            <person name="Sisk P."/>
            <person name="Stolte C."/>
            <person name="Sykes S."/>
            <person name="Walk T."/>
            <person name="White J."/>
            <person name="Yandava C."/>
            <person name="Haas B."/>
            <person name="Nusbaum C."/>
            <person name="Birren B."/>
        </authorList>
    </citation>
    <scope>NUCLEOTIDE SEQUENCE [LARGE SCALE GENOMIC DNA]</scope>
    <source>
        <strain evidence="4">ATCC 64411 / 73-15</strain>
    </source>
</reference>
<dbReference type="AlphaFoldDB" id="A0A0C4DPQ4"/>
<evidence type="ECO:0000313" key="4">
    <source>
        <dbReference type="Proteomes" id="UP000011715"/>
    </source>
</evidence>
<dbReference type="EnsemblFungi" id="MAPG_01825T0">
    <property type="protein sequence ID" value="MAPG_01825T0"/>
    <property type="gene ID" value="MAPG_01825"/>
</dbReference>
<keyword evidence="4" id="KW-1185">Reference proteome</keyword>
<feature type="region of interest" description="Disordered" evidence="1">
    <location>
        <begin position="142"/>
        <end position="201"/>
    </location>
</feature>
<dbReference type="EMBL" id="ADBL01000449">
    <property type="status" value="NOT_ANNOTATED_CDS"/>
    <property type="molecule type" value="Genomic_DNA"/>
</dbReference>
<reference evidence="2" key="3">
    <citation type="submission" date="2011-03" db="EMBL/GenBank/DDBJ databases">
        <title>Annotation of Magnaporthe poae ATCC 64411.</title>
        <authorList>
            <person name="Ma L.-J."/>
            <person name="Dead R."/>
            <person name="Young S.K."/>
            <person name="Zeng Q."/>
            <person name="Gargeya S."/>
            <person name="Fitzgerald M."/>
            <person name="Haas B."/>
            <person name="Abouelleil A."/>
            <person name="Alvarado L."/>
            <person name="Arachchi H.M."/>
            <person name="Berlin A."/>
            <person name="Brown A."/>
            <person name="Chapman S.B."/>
            <person name="Chen Z."/>
            <person name="Dunbar C."/>
            <person name="Freedman E."/>
            <person name="Gearin G."/>
            <person name="Gellesch M."/>
            <person name="Goldberg J."/>
            <person name="Griggs A."/>
            <person name="Gujja S."/>
            <person name="Heiman D."/>
            <person name="Howarth C."/>
            <person name="Larson L."/>
            <person name="Lui A."/>
            <person name="MacDonald P.J.P."/>
            <person name="Mehta T."/>
            <person name="Montmayeur A."/>
            <person name="Murphy C."/>
            <person name="Neiman D."/>
            <person name="Pearson M."/>
            <person name="Priest M."/>
            <person name="Roberts A."/>
            <person name="Saif S."/>
            <person name="Shea T."/>
            <person name="Shenoy N."/>
            <person name="Sisk P."/>
            <person name="Stolte C."/>
            <person name="Sykes S."/>
            <person name="Yandava C."/>
            <person name="Wortman J."/>
            <person name="Nusbaum C."/>
            <person name="Birren B."/>
        </authorList>
    </citation>
    <scope>NUCLEOTIDE SEQUENCE</scope>
    <source>
        <strain evidence="2">ATCC 64411</strain>
    </source>
</reference>
<feature type="compositionally biased region" description="Polar residues" evidence="1">
    <location>
        <begin position="192"/>
        <end position="201"/>
    </location>
</feature>
<dbReference type="EMBL" id="GL876966">
    <property type="protein sequence ID" value="KLU82756.1"/>
    <property type="molecule type" value="Genomic_DNA"/>
</dbReference>
<evidence type="ECO:0000313" key="3">
    <source>
        <dbReference type="EnsemblFungi" id="MAPG_01825T0"/>
    </source>
</evidence>
<organism evidence="3 4">
    <name type="scientific">Magnaporthiopsis poae (strain ATCC 64411 / 73-15)</name>
    <name type="common">Kentucky bluegrass fungus</name>
    <name type="synonym">Magnaporthe poae</name>
    <dbReference type="NCBI Taxonomy" id="644358"/>
    <lineage>
        <taxon>Eukaryota</taxon>
        <taxon>Fungi</taxon>
        <taxon>Dikarya</taxon>
        <taxon>Ascomycota</taxon>
        <taxon>Pezizomycotina</taxon>
        <taxon>Sordariomycetes</taxon>
        <taxon>Sordariomycetidae</taxon>
        <taxon>Magnaporthales</taxon>
        <taxon>Magnaporthaceae</taxon>
        <taxon>Magnaporthiopsis</taxon>
    </lineage>
</organism>
<dbReference type="Pfam" id="PF12511">
    <property type="entry name" value="DUF3716"/>
    <property type="match status" value="1"/>
</dbReference>